<dbReference type="EMBL" id="JACDQQ010002520">
    <property type="protein sequence ID" value="MBA0088487.1"/>
    <property type="molecule type" value="Genomic_DNA"/>
</dbReference>
<protein>
    <submittedName>
        <fullName evidence="2">AAA family ATPase</fullName>
    </submittedName>
</protein>
<comment type="caution">
    <text evidence="2">The sequence shown here is derived from an EMBL/GenBank/DDBJ whole genome shotgun (WGS) entry which is preliminary data.</text>
</comment>
<dbReference type="AlphaFoldDB" id="A0A7V8T085"/>
<dbReference type="InterPro" id="IPR003593">
    <property type="entry name" value="AAA+_ATPase"/>
</dbReference>
<dbReference type="InterPro" id="IPR027417">
    <property type="entry name" value="P-loop_NTPase"/>
</dbReference>
<dbReference type="SUPFAM" id="SSF52540">
    <property type="entry name" value="P-loop containing nucleoside triphosphate hydrolases"/>
    <property type="match status" value="1"/>
</dbReference>
<organism evidence="2 3">
    <name type="scientific">Candidatus Acidiferrum panamense</name>
    <dbReference type="NCBI Taxonomy" id="2741543"/>
    <lineage>
        <taxon>Bacteria</taxon>
        <taxon>Pseudomonadati</taxon>
        <taxon>Acidobacteriota</taxon>
        <taxon>Terriglobia</taxon>
        <taxon>Candidatus Acidiferrales</taxon>
        <taxon>Candidatus Acidiferrum</taxon>
    </lineage>
</organism>
<dbReference type="SMART" id="SM00382">
    <property type="entry name" value="AAA"/>
    <property type="match status" value="1"/>
</dbReference>
<feature type="non-terminal residue" evidence="2">
    <location>
        <position position="1"/>
    </location>
</feature>
<dbReference type="InterPro" id="IPR049945">
    <property type="entry name" value="AAA_22"/>
</dbReference>
<dbReference type="PANTHER" id="PTHR35894:SF1">
    <property type="entry name" value="PHOSPHORIBULOKINASE _ URIDINE KINASE FAMILY"/>
    <property type="match status" value="1"/>
</dbReference>
<evidence type="ECO:0000259" key="1">
    <source>
        <dbReference type="SMART" id="SM00382"/>
    </source>
</evidence>
<evidence type="ECO:0000313" key="2">
    <source>
        <dbReference type="EMBL" id="MBA0088487.1"/>
    </source>
</evidence>
<gene>
    <name evidence="2" type="ORF">HRJ53_26170</name>
</gene>
<keyword evidence="3" id="KW-1185">Reference proteome</keyword>
<reference evidence="2" key="1">
    <citation type="submission" date="2020-06" db="EMBL/GenBank/DDBJ databases">
        <title>Legume-microbial interactions unlock mineral nutrients during tropical forest succession.</title>
        <authorList>
            <person name="Epihov D.Z."/>
        </authorList>
    </citation>
    <scope>NUCLEOTIDE SEQUENCE [LARGE SCALE GENOMIC DNA]</scope>
    <source>
        <strain evidence="2">Pan2503</strain>
    </source>
</reference>
<proteinExistence type="predicted"/>
<dbReference type="Gene3D" id="3.40.50.300">
    <property type="entry name" value="P-loop containing nucleotide triphosphate hydrolases"/>
    <property type="match status" value="1"/>
</dbReference>
<accession>A0A7V8T085</accession>
<dbReference type="GO" id="GO:0016887">
    <property type="term" value="F:ATP hydrolysis activity"/>
    <property type="evidence" value="ECO:0007669"/>
    <property type="project" value="InterPro"/>
</dbReference>
<evidence type="ECO:0000313" key="3">
    <source>
        <dbReference type="Proteomes" id="UP000567293"/>
    </source>
</evidence>
<dbReference type="Pfam" id="PF13401">
    <property type="entry name" value="AAA_22"/>
    <property type="match status" value="1"/>
</dbReference>
<dbReference type="Proteomes" id="UP000567293">
    <property type="component" value="Unassembled WGS sequence"/>
</dbReference>
<feature type="domain" description="AAA+ ATPase" evidence="1">
    <location>
        <begin position="13"/>
        <end position="168"/>
    </location>
</feature>
<name>A0A7V8T085_9BACT</name>
<sequence>ESFCWRVEQLAGEGGFALITGAPGIGKSVTLRILADRLAQKRDVTVGVLSRPQAALSDFYREMGALFGVQLSPHNRWNGFKVLRERWQSHIDSALVRPILIIDEAQEMAPKVLAELRLLASAKLDSHILLTVVLAGDGRLLDRMREDDLLPLASRIRVRSALDRLTPDELRDCLKYALQQAAAPKLMTEELIATLCDHAQGNLRALMNMSGELLSIAAQREAVNLDEKLFLETYAQPAERKAAGRRR</sequence>
<dbReference type="PANTHER" id="PTHR35894">
    <property type="entry name" value="GENERAL SECRETION PATHWAY PROTEIN A-RELATED"/>
    <property type="match status" value="1"/>
</dbReference>
<dbReference type="InterPro" id="IPR052026">
    <property type="entry name" value="ExeA_AAA_ATPase_DNA-bind"/>
</dbReference>